<evidence type="ECO:0000313" key="2">
    <source>
        <dbReference type="Proteomes" id="UP000260812"/>
    </source>
</evidence>
<keyword evidence="2" id="KW-1185">Reference proteome</keyword>
<name>A0A3E3I9C4_9FIRM</name>
<proteinExistence type="predicted"/>
<dbReference type="EMBL" id="QVLV01000003">
    <property type="protein sequence ID" value="RGE63664.1"/>
    <property type="molecule type" value="Genomic_DNA"/>
</dbReference>
<protein>
    <submittedName>
        <fullName evidence="1">Uncharacterized protein</fullName>
    </submittedName>
</protein>
<gene>
    <name evidence="1" type="ORF">DXC51_06940</name>
</gene>
<reference evidence="1" key="1">
    <citation type="submission" date="2018-08" db="EMBL/GenBank/DDBJ databases">
        <title>A genome reference for cultivated species of the human gut microbiota.</title>
        <authorList>
            <person name="Zou Y."/>
            <person name="Xue W."/>
            <person name="Luo G."/>
        </authorList>
    </citation>
    <scope>NUCLEOTIDE SEQUENCE [LARGE SCALE GENOMIC DNA]</scope>
    <source>
        <strain evidence="1">TF05-5AC</strain>
    </source>
</reference>
<dbReference type="AlphaFoldDB" id="A0A3E3I9C4"/>
<sequence>MKFKMPHGLKICAAGNAASFIVASLAYGCGYGNIHSGFYKNLRLLLAFLNHFLTVSAKRWSAQPKRRPA</sequence>
<comment type="caution">
    <text evidence="1">The sequence shown here is derived from an EMBL/GenBank/DDBJ whole genome shotgun (WGS) entry which is preliminary data.</text>
</comment>
<accession>A0A3E3I9C4</accession>
<organism evidence="1 2">
    <name type="scientific">Eisenbergiella massiliensis</name>
    <dbReference type="NCBI Taxonomy" id="1720294"/>
    <lineage>
        <taxon>Bacteria</taxon>
        <taxon>Bacillati</taxon>
        <taxon>Bacillota</taxon>
        <taxon>Clostridia</taxon>
        <taxon>Lachnospirales</taxon>
        <taxon>Lachnospiraceae</taxon>
        <taxon>Eisenbergiella</taxon>
    </lineage>
</organism>
<dbReference type="Proteomes" id="UP000260812">
    <property type="component" value="Unassembled WGS sequence"/>
</dbReference>
<evidence type="ECO:0000313" key="1">
    <source>
        <dbReference type="EMBL" id="RGE63664.1"/>
    </source>
</evidence>
<dbReference type="PROSITE" id="PS51257">
    <property type="entry name" value="PROKAR_LIPOPROTEIN"/>
    <property type="match status" value="1"/>
</dbReference>